<dbReference type="Proteomes" id="UP000663836">
    <property type="component" value="Unassembled WGS sequence"/>
</dbReference>
<dbReference type="InterPro" id="IPR032675">
    <property type="entry name" value="LRR_dom_sf"/>
</dbReference>
<comment type="caution">
    <text evidence="1">The sequence shown here is derived from an EMBL/GenBank/DDBJ whole genome shotgun (WGS) entry which is preliminary data.</text>
</comment>
<dbReference type="Pfam" id="PF13516">
    <property type="entry name" value="LRR_6"/>
    <property type="match status" value="2"/>
</dbReference>
<dbReference type="Gene3D" id="3.80.10.10">
    <property type="entry name" value="Ribonuclease Inhibitor"/>
    <property type="match status" value="1"/>
</dbReference>
<dbReference type="SMART" id="SM00368">
    <property type="entry name" value="LRR_RI"/>
    <property type="match status" value="1"/>
</dbReference>
<dbReference type="EMBL" id="CAJOBD010006600">
    <property type="protein sequence ID" value="CAF4065099.1"/>
    <property type="molecule type" value="Genomic_DNA"/>
</dbReference>
<dbReference type="SUPFAM" id="SSF52047">
    <property type="entry name" value="RNI-like"/>
    <property type="match status" value="1"/>
</dbReference>
<dbReference type="InterPro" id="IPR001611">
    <property type="entry name" value="Leu-rich_rpt"/>
</dbReference>
<accession>A0A819SP76</accession>
<feature type="non-terminal residue" evidence="1">
    <location>
        <position position="47"/>
    </location>
</feature>
<evidence type="ECO:0000313" key="2">
    <source>
        <dbReference type="Proteomes" id="UP000663836"/>
    </source>
</evidence>
<reference evidence="1" key="1">
    <citation type="submission" date="2021-02" db="EMBL/GenBank/DDBJ databases">
        <authorList>
            <person name="Nowell W R."/>
        </authorList>
    </citation>
    <scope>NUCLEOTIDE SEQUENCE</scope>
</reference>
<evidence type="ECO:0000313" key="1">
    <source>
        <dbReference type="EMBL" id="CAF4065099.1"/>
    </source>
</evidence>
<dbReference type="AlphaFoldDB" id="A0A819SP76"/>
<organism evidence="1 2">
    <name type="scientific">Rotaria sordida</name>
    <dbReference type="NCBI Taxonomy" id="392033"/>
    <lineage>
        <taxon>Eukaryota</taxon>
        <taxon>Metazoa</taxon>
        <taxon>Spiralia</taxon>
        <taxon>Gnathifera</taxon>
        <taxon>Rotifera</taxon>
        <taxon>Eurotatoria</taxon>
        <taxon>Bdelloidea</taxon>
        <taxon>Philodinida</taxon>
        <taxon>Philodinidae</taxon>
        <taxon>Rotaria</taxon>
    </lineage>
</organism>
<name>A0A819SP76_9BILA</name>
<proteinExistence type="predicted"/>
<sequence>MLKTNMTLAVLGVSNNSIGDRGVQMLANTLTHHNNSLEELSLNGNSS</sequence>
<gene>
    <name evidence="1" type="ORF">JBS370_LOCUS29821</name>
</gene>
<protein>
    <submittedName>
        <fullName evidence="1">Uncharacterized protein</fullName>
    </submittedName>
</protein>